<evidence type="ECO:0000256" key="3">
    <source>
        <dbReference type="ARBA" id="ARBA00022989"/>
    </source>
</evidence>
<accession>A0ABQ3I8Q5</accession>
<feature type="domain" description="STAS" evidence="6">
    <location>
        <begin position="446"/>
        <end position="561"/>
    </location>
</feature>
<evidence type="ECO:0000259" key="6">
    <source>
        <dbReference type="PROSITE" id="PS50801"/>
    </source>
</evidence>
<dbReference type="InterPro" id="IPR018045">
    <property type="entry name" value="S04_transporter_CS"/>
</dbReference>
<dbReference type="Proteomes" id="UP000658258">
    <property type="component" value="Unassembled WGS sequence"/>
</dbReference>
<evidence type="ECO:0000256" key="2">
    <source>
        <dbReference type="ARBA" id="ARBA00022692"/>
    </source>
</evidence>
<evidence type="ECO:0000313" key="8">
    <source>
        <dbReference type="Proteomes" id="UP000658258"/>
    </source>
</evidence>
<keyword evidence="4 5" id="KW-0472">Membrane</keyword>
<feature type="transmembrane region" description="Helical" evidence="5">
    <location>
        <begin position="31"/>
        <end position="51"/>
    </location>
</feature>
<keyword evidence="3 5" id="KW-1133">Transmembrane helix</keyword>
<dbReference type="InterPro" id="IPR002645">
    <property type="entry name" value="STAS_dom"/>
</dbReference>
<evidence type="ECO:0000256" key="5">
    <source>
        <dbReference type="SAM" id="Phobius"/>
    </source>
</evidence>
<dbReference type="PANTHER" id="PTHR11814">
    <property type="entry name" value="SULFATE TRANSPORTER"/>
    <property type="match status" value="1"/>
</dbReference>
<protein>
    <submittedName>
        <fullName evidence="7">Sodium-independent anion transporter</fullName>
    </submittedName>
</protein>
<dbReference type="Gene3D" id="3.30.750.24">
    <property type="entry name" value="STAS domain"/>
    <property type="match status" value="1"/>
</dbReference>
<dbReference type="NCBIfam" id="TIGR00815">
    <property type="entry name" value="sulP"/>
    <property type="match status" value="1"/>
</dbReference>
<keyword evidence="2 5" id="KW-0812">Transmembrane</keyword>
<dbReference type="Pfam" id="PF01740">
    <property type="entry name" value="STAS"/>
    <property type="match status" value="1"/>
</dbReference>
<dbReference type="SUPFAM" id="SSF52091">
    <property type="entry name" value="SpoIIaa-like"/>
    <property type="match status" value="1"/>
</dbReference>
<proteinExistence type="predicted"/>
<comment type="caution">
    <text evidence="7">The sequence shown here is derived from an EMBL/GenBank/DDBJ whole genome shotgun (WGS) entry which is preliminary data.</text>
</comment>
<dbReference type="InterPro" id="IPR036513">
    <property type="entry name" value="STAS_dom_sf"/>
</dbReference>
<feature type="transmembrane region" description="Helical" evidence="5">
    <location>
        <begin position="181"/>
        <end position="200"/>
    </location>
</feature>
<feature type="transmembrane region" description="Helical" evidence="5">
    <location>
        <begin position="139"/>
        <end position="161"/>
    </location>
</feature>
<gene>
    <name evidence="7" type="ORF">GCM10011340_15040</name>
</gene>
<sequence>MCQLNQNKVKQFLPILSWLPNYKKSQFNGDLFAGLTVGVMLVPQGMAYALIAGLPPVYGLYASVVPQLIYAIFGTSRQLSVAPVAMDSLLVATGVSVMATEGSEAYITYAIMLAFFMGAAQLLLGLIRMGFITNLLSKPVISGFTSAAALIIGLNQLKYILGVELEKSNQVYKILWSAIGKLNDTHSITLLIGILGIFLIKGSKKISSKLPGALLAVVLGIAAVSLLGLDSRGVSIVRDVPQGLPALVMPDLSLETFQKLLPLSLTIAVVAFMEAFSVAKAIEAKKRNYKVVPNQELVALGAANIVGSLFQSYPVTGGFSRSAVNYQAGANTPMASIISAVLVALTLLFLTPLFYHLPHAVLASIIMVAVAGLIDLGYARTLWKTNKIEFGLLLATFLVTLQFSMVPGIVTGIVLSILILLFKAANPHIAVLGRVKGLEEYRNVKRFVDVETWPELLVMRVDAPFAFVNIQTIKDRILAEVHKRDGKLKFVVLDAASVAYVDATGVIGLRELMDSLAEKGIRILYAEVIGPVRDTFYRNRLVEGEASEVFFLTTNDAVNYCLSGEYANEKVALVTQRNT</sequence>
<feature type="transmembrane region" description="Helical" evidence="5">
    <location>
        <begin position="390"/>
        <end position="422"/>
    </location>
</feature>
<organism evidence="7 8">
    <name type="scientific">Roseivirga thermotolerans</name>
    <dbReference type="NCBI Taxonomy" id="1758176"/>
    <lineage>
        <taxon>Bacteria</taxon>
        <taxon>Pseudomonadati</taxon>
        <taxon>Bacteroidota</taxon>
        <taxon>Cytophagia</taxon>
        <taxon>Cytophagales</taxon>
        <taxon>Roseivirgaceae</taxon>
        <taxon>Roseivirga</taxon>
    </lineage>
</organism>
<dbReference type="Pfam" id="PF00916">
    <property type="entry name" value="Sulfate_transp"/>
    <property type="match status" value="1"/>
</dbReference>
<dbReference type="EMBL" id="BNAG01000002">
    <property type="protein sequence ID" value="GHE61095.1"/>
    <property type="molecule type" value="Genomic_DNA"/>
</dbReference>
<dbReference type="InterPro" id="IPR001902">
    <property type="entry name" value="SLC26A/SulP_fam"/>
</dbReference>
<reference evidence="8" key="1">
    <citation type="journal article" date="2019" name="Int. J. Syst. Evol. Microbiol.">
        <title>The Global Catalogue of Microorganisms (GCM) 10K type strain sequencing project: providing services to taxonomists for standard genome sequencing and annotation.</title>
        <authorList>
            <consortium name="The Broad Institute Genomics Platform"/>
            <consortium name="The Broad Institute Genome Sequencing Center for Infectious Disease"/>
            <person name="Wu L."/>
            <person name="Ma J."/>
        </authorList>
    </citation>
    <scope>NUCLEOTIDE SEQUENCE [LARGE SCALE GENOMIC DNA]</scope>
    <source>
        <strain evidence="8">CGMCC 1.15111</strain>
    </source>
</reference>
<dbReference type="PROSITE" id="PS01130">
    <property type="entry name" value="SLC26A"/>
    <property type="match status" value="1"/>
</dbReference>
<evidence type="ECO:0000256" key="1">
    <source>
        <dbReference type="ARBA" id="ARBA00004141"/>
    </source>
</evidence>
<dbReference type="PROSITE" id="PS50801">
    <property type="entry name" value="STAS"/>
    <property type="match status" value="1"/>
</dbReference>
<name>A0ABQ3I8Q5_9BACT</name>
<dbReference type="InterPro" id="IPR011547">
    <property type="entry name" value="SLC26A/SulP_dom"/>
</dbReference>
<feature type="transmembrane region" description="Helical" evidence="5">
    <location>
        <begin position="361"/>
        <end position="378"/>
    </location>
</feature>
<evidence type="ECO:0000256" key="4">
    <source>
        <dbReference type="ARBA" id="ARBA00023136"/>
    </source>
</evidence>
<feature type="transmembrane region" description="Helical" evidence="5">
    <location>
        <begin position="106"/>
        <end position="127"/>
    </location>
</feature>
<comment type="subcellular location">
    <subcellularLocation>
        <location evidence="1">Membrane</location>
        <topology evidence="1">Multi-pass membrane protein</topology>
    </subcellularLocation>
</comment>
<feature type="transmembrane region" description="Helical" evidence="5">
    <location>
        <begin position="212"/>
        <end position="229"/>
    </location>
</feature>
<evidence type="ECO:0000313" key="7">
    <source>
        <dbReference type="EMBL" id="GHE61095.1"/>
    </source>
</evidence>
<keyword evidence="8" id="KW-1185">Reference proteome</keyword>
<feature type="transmembrane region" description="Helical" evidence="5">
    <location>
        <begin position="335"/>
        <end position="355"/>
    </location>
</feature>
<dbReference type="CDD" id="cd07042">
    <property type="entry name" value="STAS_SulP_like_sulfate_transporter"/>
    <property type="match status" value="1"/>
</dbReference>
<feature type="transmembrane region" description="Helical" evidence="5">
    <location>
        <begin position="260"/>
        <end position="279"/>
    </location>
</feature>